<evidence type="ECO:0000313" key="6">
    <source>
        <dbReference type="Proteomes" id="UP001652623"/>
    </source>
</evidence>
<name>A0ABM4A934_ZIZJJ</name>
<dbReference type="InterPro" id="IPR016192">
    <property type="entry name" value="APOBEC/CMP_deaminase_Zn-bd"/>
</dbReference>
<feature type="domain" description="CMP/dCMP-type deaminase" evidence="5">
    <location>
        <begin position="75"/>
        <end position="197"/>
    </location>
</feature>
<dbReference type="PANTHER" id="PTHR11079">
    <property type="entry name" value="CYTOSINE DEAMINASE FAMILY MEMBER"/>
    <property type="match status" value="1"/>
</dbReference>
<dbReference type="PROSITE" id="PS00903">
    <property type="entry name" value="CYT_DCMP_DEAMINASES_1"/>
    <property type="match status" value="1"/>
</dbReference>
<dbReference type="PROSITE" id="PS51747">
    <property type="entry name" value="CYT_DCMP_DEAMINASES_2"/>
    <property type="match status" value="1"/>
</dbReference>
<evidence type="ECO:0000313" key="7">
    <source>
        <dbReference type="RefSeq" id="XP_060673236.1"/>
    </source>
</evidence>
<dbReference type="InterPro" id="IPR016193">
    <property type="entry name" value="Cytidine_deaminase-like"/>
</dbReference>
<dbReference type="Gene3D" id="3.40.430.10">
    <property type="entry name" value="Dihydrofolate Reductase, subunit A"/>
    <property type="match status" value="1"/>
</dbReference>
<dbReference type="CDD" id="cd01284">
    <property type="entry name" value="Riboflavin_deaminase-reductase"/>
    <property type="match status" value="1"/>
</dbReference>
<sequence>MQVQRFSLPNSTLSPCSLSPTFSSTHRLTTKLCVFNLSSTSGFFKSLKRVSKLPTGLGNHDGLVRIRCGVVEDDNGDGFYVRRCVEIARKAIGCTSPNPLVGCVIVKDGKIVGEGFHPKAGQPHAEVFALRDAGNLAENATAYVSLEPCNHYGRTPPCTEALINAKVKRVVVGMVDPNPIVASKGVDRLKDAGIEVTVGVEQELCKMLNESYIHKMLTGKPFVTLRYSLSVNGHIVDQLGEGAEEPGGYYSQLLQEYDAVILSSASINDKFQFPASQEPGANQPLWIIAARNHSSSTNISSLAIETASKLIIFTDKEMVEDPKMAQKGIERVVLGELNLNAILEYCSRQGFCSVLIESRGKVEAIKEFLQEGIERNLLQKVVVEVLPLWVEIDNGNLPVALKGLRRRLEMKKLQTKISGKSVVVEGYI</sequence>
<dbReference type="NCBIfam" id="TIGR00326">
    <property type="entry name" value="eubact_ribD"/>
    <property type="match status" value="1"/>
</dbReference>
<protein>
    <recommendedName>
        <fullName evidence="2">diaminohydroxyphosphoribosylaminopyrimidine deaminase</fullName>
        <ecNumber evidence="2">3.5.4.26</ecNumber>
    </recommendedName>
</protein>
<comment type="pathway">
    <text evidence="1">Cofactor biosynthesis; riboflavin biosynthesis; 5-amino-6-(D-ribitylamino)uracil from GTP: step 2/4.</text>
</comment>
<evidence type="ECO:0000256" key="4">
    <source>
        <dbReference type="ARBA" id="ARBA00022833"/>
    </source>
</evidence>
<reference evidence="7" key="1">
    <citation type="submission" date="2025-08" db="UniProtKB">
        <authorList>
            <consortium name="RefSeq"/>
        </authorList>
    </citation>
    <scope>IDENTIFICATION</scope>
    <source>
        <tissue evidence="7">Seedling</tissue>
    </source>
</reference>
<dbReference type="SUPFAM" id="SSF53927">
    <property type="entry name" value="Cytidine deaminase-like"/>
    <property type="match status" value="1"/>
</dbReference>
<dbReference type="Proteomes" id="UP001652623">
    <property type="component" value="Chromosome 5"/>
</dbReference>
<evidence type="ECO:0000256" key="2">
    <source>
        <dbReference type="ARBA" id="ARBA00012766"/>
    </source>
</evidence>
<keyword evidence="3" id="KW-0479">Metal-binding</keyword>
<organism evidence="6 7">
    <name type="scientific">Ziziphus jujuba</name>
    <name type="common">Chinese jujube</name>
    <name type="synonym">Ziziphus sativa</name>
    <dbReference type="NCBI Taxonomy" id="326968"/>
    <lineage>
        <taxon>Eukaryota</taxon>
        <taxon>Viridiplantae</taxon>
        <taxon>Streptophyta</taxon>
        <taxon>Embryophyta</taxon>
        <taxon>Tracheophyta</taxon>
        <taxon>Spermatophyta</taxon>
        <taxon>Magnoliopsida</taxon>
        <taxon>eudicotyledons</taxon>
        <taxon>Gunneridae</taxon>
        <taxon>Pentapetalae</taxon>
        <taxon>rosids</taxon>
        <taxon>fabids</taxon>
        <taxon>Rosales</taxon>
        <taxon>Rhamnaceae</taxon>
        <taxon>Paliureae</taxon>
        <taxon>Ziziphus</taxon>
    </lineage>
</organism>
<dbReference type="Pfam" id="PF00383">
    <property type="entry name" value="dCMP_cyt_deam_1"/>
    <property type="match status" value="1"/>
</dbReference>
<dbReference type="InterPro" id="IPR024072">
    <property type="entry name" value="DHFR-like_dom_sf"/>
</dbReference>
<accession>A0ABM4A934</accession>
<proteinExistence type="predicted"/>
<dbReference type="GeneID" id="132803747"/>
<evidence type="ECO:0000259" key="5">
    <source>
        <dbReference type="PROSITE" id="PS51747"/>
    </source>
</evidence>
<evidence type="ECO:0000256" key="1">
    <source>
        <dbReference type="ARBA" id="ARBA00004882"/>
    </source>
</evidence>
<dbReference type="InterPro" id="IPR004794">
    <property type="entry name" value="Eubact_RibD"/>
</dbReference>
<dbReference type="PANTHER" id="PTHR11079:SF162">
    <property type="entry name" value="RIBOFLAVIN BIOSYNTHESIS PROTEIN PYRD, CHLOROPLASTIC"/>
    <property type="match status" value="1"/>
</dbReference>
<dbReference type="SUPFAM" id="SSF53597">
    <property type="entry name" value="Dihydrofolate reductase-like"/>
    <property type="match status" value="1"/>
</dbReference>
<dbReference type="Gene3D" id="3.40.140.10">
    <property type="entry name" value="Cytidine Deaminase, domain 2"/>
    <property type="match status" value="1"/>
</dbReference>
<dbReference type="EC" id="3.5.4.26" evidence="2"/>
<dbReference type="InterPro" id="IPR002125">
    <property type="entry name" value="CMP_dCMP_dom"/>
</dbReference>
<keyword evidence="6" id="KW-1185">Reference proteome</keyword>
<evidence type="ECO:0000256" key="3">
    <source>
        <dbReference type="ARBA" id="ARBA00022723"/>
    </source>
</evidence>
<keyword evidence="4" id="KW-0862">Zinc</keyword>
<dbReference type="RefSeq" id="XP_060673236.1">
    <property type="nucleotide sequence ID" value="XM_060817253.1"/>
</dbReference>
<gene>
    <name evidence="7" type="primary">LOC132803747</name>
</gene>